<evidence type="ECO:0000256" key="6">
    <source>
        <dbReference type="ARBA" id="ARBA00022989"/>
    </source>
</evidence>
<evidence type="ECO:0000256" key="3">
    <source>
        <dbReference type="ARBA" id="ARBA00022676"/>
    </source>
</evidence>
<dbReference type="PANTHER" id="PTHR33908:SF11">
    <property type="entry name" value="MEMBRANE PROTEIN"/>
    <property type="match status" value="1"/>
</dbReference>
<feature type="transmembrane region" description="Helical" evidence="8">
    <location>
        <begin position="343"/>
        <end position="362"/>
    </location>
</feature>
<feature type="transmembrane region" description="Helical" evidence="8">
    <location>
        <begin position="202"/>
        <end position="232"/>
    </location>
</feature>
<protein>
    <submittedName>
        <fullName evidence="9">Uncharacterized protein</fullName>
    </submittedName>
</protein>
<dbReference type="Proteomes" id="UP000231152">
    <property type="component" value="Unassembled WGS sequence"/>
</dbReference>
<feature type="transmembrane region" description="Helical" evidence="8">
    <location>
        <begin position="59"/>
        <end position="84"/>
    </location>
</feature>
<feature type="transmembrane region" description="Helical" evidence="8">
    <location>
        <begin position="238"/>
        <end position="265"/>
    </location>
</feature>
<organism evidence="9 10">
    <name type="scientific">Candidatus Uhrbacteria bacterium CG10_big_fil_rev_8_21_14_0_10_48_11</name>
    <dbReference type="NCBI Taxonomy" id="1975037"/>
    <lineage>
        <taxon>Bacteria</taxon>
        <taxon>Candidatus Uhriibacteriota</taxon>
    </lineage>
</organism>
<comment type="caution">
    <text evidence="9">The sequence shown here is derived from an EMBL/GenBank/DDBJ whole genome shotgun (WGS) entry which is preliminary data.</text>
</comment>
<dbReference type="InterPro" id="IPR050297">
    <property type="entry name" value="LipidA_mod_glycosyltrf_83"/>
</dbReference>
<sequence length="545" mass="60533">MTIQTVINSATHTIRRYASAQLSIVLLMAVLAFLLYAFFPWAASSSPLRFNSPDETANYFFSTTVAGGSGLHFFEPLSSSVGGVIHPRAMLSIGDYLVPASFIGLPLLYGGFALVVGKATLPYLTPFFTVLALLAAYGAWRRLFSAKSALLAAALLAIHPALWYYASRGFYHNVLFLDLIIFSVWGYCRLLKQKHSVEWLTFSLLLFMLALFVRSSEVLWLLPLGLAALWALRKEVTLAQLTIAVSSAGSLAALMALVFTVLYGLPLPIGYQAVHSAASATVHGGLLQSLFSIVLPFGFHPLSIVKNFFQYGVLLVLPFWLLVSFGLYGAWRERRTVTSEQRWYFYSALFVSTVVALYYGSWHIADTVGVQRLTLGNSYVRYWLPMYAVWLPYAGWGLYDFFRGYTRLKPVLASLMVVLGFISFAQVYFDKSEGLALVAARLATYRDVASAVNHITGDNAVIVGDRIDKLFFPERGVISPGDRPYSTYGEVMQALPIIADAVPLYVYRLEQLTDVERAAFSAERLIVHQPFSLPDGAWLYPVVHL</sequence>
<dbReference type="GO" id="GO:0009103">
    <property type="term" value="P:lipopolysaccharide biosynthetic process"/>
    <property type="evidence" value="ECO:0007669"/>
    <property type="project" value="UniProtKB-ARBA"/>
</dbReference>
<evidence type="ECO:0000256" key="4">
    <source>
        <dbReference type="ARBA" id="ARBA00022679"/>
    </source>
</evidence>
<dbReference type="PANTHER" id="PTHR33908">
    <property type="entry name" value="MANNOSYLTRANSFERASE YKCB-RELATED"/>
    <property type="match status" value="1"/>
</dbReference>
<evidence type="ECO:0000313" key="9">
    <source>
        <dbReference type="EMBL" id="PJE75854.1"/>
    </source>
</evidence>
<reference evidence="9 10" key="1">
    <citation type="submission" date="2017-09" db="EMBL/GenBank/DDBJ databases">
        <title>Depth-based differentiation of microbial function through sediment-hosted aquifers and enrichment of novel symbionts in the deep terrestrial subsurface.</title>
        <authorList>
            <person name="Probst A.J."/>
            <person name="Ladd B."/>
            <person name="Jarett J.K."/>
            <person name="Geller-Mcgrath D.E."/>
            <person name="Sieber C.M."/>
            <person name="Emerson J.B."/>
            <person name="Anantharaman K."/>
            <person name="Thomas B.C."/>
            <person name="Malmstrom R."/>
            <person name="Stieglmeier M."/>
            <person name="Klingl A."/>
            <person name="Woyke T."/>
            <person name="Ryan C.M."/>
            <person name="Banfield J.F."/>
        </authorList>
    </citation>
    <scope>NUCLEOTIDE SEQUENCE [LARGE SCALE GENOMIC DNA]</scope>
    <source>
        <strain evidence="9">CG10_big_fil_rev_8_21_14_0_10_48_11</strain>
    </source>
</reference>
<evidence type="ECO:0000256" key="7">
    <source>
        <dbReference type="ARBA" id="ARBA00023136"/>
    </source>
</evidence>
<feature type="transmembrane region" description="Helical" evidence="8">
    <location>
        <begin position="149"/>
        <end position="166"/>
    </location>
</feature>
<feature type="transmembrane region" description="Helical" evidence="8">
    <location>
        <begin position="123"/>
        <end position="140"/>
    </location>
</feature>
<feature type="transmembrane region" description="Helical" evidence="8">
    <location>
        <begin position="277"/>
        <end position="299"/>
    </location>
</feature>
<evidence type="ECO:0000256" key="5">
    <source>
        <dbReference type="ARBA" id="ARBA00022692"/>
    </source>
</evidence>
<feature type="transmembrane region" description="Helical" evidence="8">
    <location>
        <begin position="411"/>
        <end position="429"/>
    </location>
</feature>
<feature type="transmembrane region" description="Helical" evidence="8">
    <location>
        <begin position="20"/>
        <end position="39"/>
    </location>
</feature>
<proteinExistence type="predicted"/>
<dbReference type="GO" id="GO:0005886">
    <property type="term" value="C:plasma membrane"/>
    <property type="evidence" value="ECO:0007669"/>
    <property type="project" value="UniProtKB-SubCell"/>
</dbReference>
<evidence type="ECO:0000256" key="2">
    <source>
        <dbReference type="ARBA" id="ARBA00022475"/>
    </source>
</evidence>
<dbReference type="AlphaFoldDB" id="A0A2M8LEI1"/>
<feature type="transmembrane region" description="Helical" evidence="8">
    <location>
        <begin position="311"/>
        <end position="331"/>
    </location>
</feature>
<feature type="transmembrane region" description="Helical" evidence="8">
    <location>
        <begin position="96"/>
        <end position="117"/>
    </location>
</feature>
<dbReference type="GO" id="GO:0016763">
    <property type="term" value="F:pentosyltransferase activity"/>
    <property type="evidence" value="ECO:0007669"/>
    <property type="project" value="TreeGrafter"/>
</dbReference>
<name>A0A2M8LEI1_9BACT</name>
<keyword evidence="7 8" id="KW-0472">Membrane</keyword>
<feature type="transmembrane region" description="Helical" evidence="8">
    <location>
        <begin position="382"/>
        <end position="399"/>
    </location>
</feature>
<feature type="transmembrane region" description="Helical" evidence="8">
    <location>
        <begin position="172"/>
        <end position="190"/>
    </location>
</feature>
<accession>A0A2M8LEI1</accession>
<evidence type="ECO:0000256" key="8">
    <source>
        <dbReference type="SAM" id="Phobius"/>
    </source>
</evidence>
<keyword evidence="3" id="KW-0328">Glycosyltransferase</keyword>
<evidence type="ECO:0000256" key="1">
    <source>
        <dbReference type="ARBA" id="ARBA00004651"/>
    </source>
</evidence>
<keyword evidence="2" id="KW-1003">Cell membrane</keyword>
<keyword evidence="4" id="KW-0808">Transferase</keyword>
<comment type="subcellular location">
    <subcellularLocation>
        <location evidence="1">Cell membrane</location>
        <topology evidence="1">Multi-pass membrane protein</topology>
    </subcellularLocation>
</comment>
<keyword evidence="6 8" id="KW-1133">Transmembrane helix</keyword>
<evidence type="ECO:0000313" key="10">
    <source>
        <dbReference type="Proteomes" id="UP000231152"/>
    </source>
</evidence>
<keyword evidence="5 8" id="KW-0812">Transmembrane</keyword>
<dbReference type="EMBL" id="PFET01000009">
    <property type="protein sequence ID" value="PJE75854.1"/>
    <property type="molecule type" value="Genomic_DNA"/>
</dbReference>
<gene>
    <name evidence="9" type="ORF">COV04_02830</name>
</gene>